<reference evidence="2 3" key="1">
    <citation type="submission" date="2019-03" db="EMBL/GenBank/DDBJ databases">
        <title>Genomic Encyclopedia of Type Strains, Phase IV (KMG-IV): sequencing the most valuable type-strain genomes for metagenomic binning, comparative biology and taxonomic classification.</title>
        <authorList>
            <person name="Goeker M."/>
        </authorList>
    </citation>
    <scope>NUCLEOTIDE SEQUENCE [LARGE SCALE GENOMIC DNA]</scope>
    <source>
        <strain evidence="2 3">DSM 45707</strain>
    </source>
</reference>
<feature type="signal peptide" evidence="1">
    <location>
        <begin position="1"/>
        <end position="19"/>
    </location>
</feature>
<keyword evidence="3" id="KW-1185">Reference proteome</keyword>
<proteinExistence type="predicted"/>
<keyword evidence="1" id="KW-0732">Signal</keyword>
<accession>A0A4R3LBA4</accession>
<sequence>MKKLFSFVIATLVFSTVFAASLGQVDSHQVASDTYINASSSEPGGL</sequence>
<dbReference type="Proteomes" id="UP000294937">
    <property type="component" value="Unassembled WGS sequence"/>
</dbReference>
<feature type="chain" id="PRO_5020760700" evidence="1">
    <location>
        <begin position="20"/>
        <end position="46"/>
    </location>
</feature>
<name>A0A4R3LBA4_9BACL</name>
<comment type="caution">
    <text evidence="2">The sequence shown here is derived from an EMBL/GenBank/DDBJ whole genome shotgun (WGS) entry which is preliminary data.</text>
</comment>
<organism evidence="2 3">
    <name type="scientific">Hazenella coriacea</name>
    <dbReference type="NCBI Taxonomy" id="1179467"/>
    <lineage>
        <taxon>Bacteria</taxon>
        <taxon>Bacillati</taxon>
        <taxon>Bacillota</taxon>
        <taxon>Bacilli</taxon>
        <taxon>Bacillales</taxon>
        <taxon>Thermoactinomycetaceae</taxon>
        <taxon>Hazenella</taxon>
    </lineage>
</organism>
<dbReference type="AlphaFoldDB" id="A0A4R3LBA4"/>
<protein>
    <submittedName>
        <fullName evidence="2">Uncharacterized protein</fullName>
    </submittedName>
</protein>
<evidence type="ECO:0000256" key="1">
    <source>
        <dbReference type="SAM" id="SignalP"/>
    </source>
</evidence>
<dbReference type="EMBL" id="SMAG01000001">
    <property type="protein sequence ID" value="TCS97002.1"/>
    <property type="molecule type" value="Genomic_DNA"/>
</dbReference>
<evidence type="ECO:0000313" key="3">
    <source>
        <dbReference type="Proteomes" id="UP000294937"/>
    </source>
</evidence>
<gene>
    <name evidence="2" type="ORF">EDD58_101649</name>
</gene>
<evidence type="ECO:0000313" key="2">
    <source>
        <dbReference type="EMBL" id="TCS97002.1"/>
    </source>
</evidence>